<dbReference type="InterPro" id="IPR043133">
    <property type="entry name" value="GTP-CH-I_C/QueF"/>
</dbReference>
<keyword evidence="5 6" id="KW-0456">Lyase</keyword>
<dbReference type="SUPFAM" id="SSF55620">
    <property type="entry name" value="Tetrahydrobiopterin biosynthesis enzymes-like"/>
    <property type="match status" value="1"/>
</dbReference>
<evidence type="ECO:0000256" key="1">
    <source>
        <dbReference type="ARBA" id="ARBA00001353"/>
    </source>
</evidence>
<dbReference type="SMART" id="SM00905">
    <property type="entry name" value="FolB"/>
    <property type="match status" value="1"/>
</dbReference>
<name>A0A1C3TV43_9HYPH</name>
<keyword evidence="4 6" id="KW-0289">Folate biosynthesis</keyword>
<gene>
    <name evidence="8" type="ORF">GA0061100_10197</name>
</gene>
<comment type="catalytic activity">
    <reaction evidence="1 6">
        <text>7,8-dihydroneopterin = 6-hydroxymethyl-7,8-dihydropterin + glycolaldehyde</text>
        <dbReference type="Rhea" id="RHEA:10540"/>
        <dbReference type="ChEBI" id="CHEBI:17001"/>
        <dbReference type="ChEBI" id="CHEBI:17071"/>
        <dbReference type="ChEBI" id="CHEBI:44841"/>
        <dbReference type="EC" id="4.1.2.25"/>
    </reaction>
</comment>
<evidence type="ECO:0000256" key="4">
    <source>
        <dbReference type="ARBA" id="ARBA00022909"/>
    </source>
</evidence>
<dbReference type="UniPathway" id="UPA00077">
    <property type="reaction ID" value="UER00154"/>
</dbReference>
<dbReference type="OrthoDB" id="9808041at2"/>
<evidence type="ECO:0000256" key="6">
    <source>
        <dbReference type="RuleBase" id="RU362079"/>
    </source>
</evidence>
<dbReference type="GO" id="GO:0004150">
    <property type="term" value="F:dihydroneopterin aldolase activity"/>
    <property type="evidence" value="ECO:0007669"/>
    <property type="project" value="UniProtKB-UniRule"/>
</dbReference>
<dbReference type="GO" id="GO:0005737">
    <property type="term" value="C:cytoplasm"/>
    <property type="evidence" value="ECO:0007669"/>
    <property type="project" value="TreeGrafter"/>
</dbReference>
<dbReference type="GO" id="GO:0046654">
    <property type="term" value="P:tetrahydrofolate biosynthetic process"/>
    <property type="evidence" value="ECO:0007669"/>
    <property type="project" value="UniProtKB-UniRule"/>
</dbReference>
<dbReference type="InterPro" id="IPR006157">
    <property type="entry name" value="FolB_dom"/>
</dbReference>
<sequence>MSAVTYTITLQNCAFFARHGVHDEEEFLGQRFFVDAELDVEAGDALERDSIDDTVNYGIAFSVIEEIVTGRRRYLIEALALDVAKELCRRFPSIRRAKITVRKPNAPVPGVLDYVQVSIEHFA</sequence>
<protein>
    <recommendedName>
        <fullName evidence="6">7,8-dihydroneopterin aldolase</fullName>
        <ecNumber evidence="6">4.1.2.25</ecNumber>
    </recommendedName>
</protein>
<evidence type="ECO:0000259" key="7">
    <source>
        <dbReference type="SMART" id="SM00905"/>
    </source>
</evidence>
<dbReference type="EMBL" id="FMAC01000001">
    <property type="protein sequence ID" value="SCB07124.1"/>
    <property type="molecule type" value="Genomic_DNA"/>
</dbReference>
<dbReference type="Gene3D" id="3.30.1130.10">
    <property type="match status" value="1"/>
</dbReference>
<dbReference type="Proteomes" id="UP000186228">
    <property type="component" value="Unassembled WGS sequence"/>
</dbReference>
<comment type="function">
    <text evidence="6">Catalyzes the conversion of 7,8-dihydroneopterin to 6-hydroxymethyl-7,8-dihydropterin.</text>
</comment>
<evidence type="ECO:0000313" key="8">
    <source>
        <dbReference type="EMBL" id="SCB07124.1"/>
    </source>
</evidence>
<organism evidence="8 9">
    <name type="scientific">Rhizobium hainanense</name>
    <dbReference type="NCBI Taxonomy" id="52131"/>
    <lineage>
        <taxon>Bacteria</taxon>
        <taxon>Pseudomonadati</taxon>
        <taxon>Pseudomonadota</taxon>
        <taxon>Alphaproteobacteria</taxon>
        <taxon>Hyphomicrobiales</taxon>
        <taxon>Rhizobiaceae</taxon>
        <taxon>Rhizobium/Agrobacterium group</taxon>
        <taxon>Rhizobium</taxon>
    </lineage>
</organism>
<reference evidence="9" key="1">
    <citation type="submission" date="2016-08" db="EMBL/GenBank/DDBJ databases">
        <authorList>
            <person name="Varghese N."/>
            <person name="Submissions Spin"/>
        </authorList>
    </citation>
    <scope>NUCLEOTIDE SEQUENCE [LARGE SCALE GENOMIC DNA]</scope>
    <source>
        <strain evidence="9">CCBAU 57015</strain>
    </source>
</reference>
<keyword evidence="9" id="KW-1185">Reference proteome</keyword>
<dbReference type="AlphaFoldDB" id="A0A1C3TV43"/>
<dbReference type="PANTHER" id="PTHR42844">
    <property type="entry name" value="DIHYDRONEOPTERIN ALDOLASE 1-RELATED"/>
    <property type="match status" value="1"/>
</dbReference>
<evidence type="ECO:0000256" key="3">
    <source>
        <dbReference type="ARBA" id="ARBA00005708"/>
    </source>
</evidence>
<proteinExistence type="inferred from homology"/>
<evidence type="ECO:0000256" key="5">
    <source>
        <dbReference type="ARBA" id="ARBA00023239"/>
    </source>
</evidence>
<comment type="similarity">
    <text evidence="3 6">Belongs to the DHNA family.</text>
</comment>
<dbReference type="EC" id="4.1.2.25" evidence="6"/>
<feature type="domain" description="Dihydroneopterin aldolase/epimerase" evidence="7">
    <location>
        <begin position="8"/>
        <end position="121"/>
    </location>
</feature>
<dbReference type="NCBIfam" id="TIGR00525">
    <property type="entry name" value="folB"/>
    <property type="match status" value="1"/>
</dbReference>
<dbReference type="CDD" id="cd00534">
    <property type="entry name" value="DHNA_DHNTPE"/>
    <property type="match status" value="1"/>
</dbReference>
<accession>A0A1C3TV43</accession>
<dbReference type="InterPro" id="IPR006156">
    <property type="entry name" value="Dihydroneopterin_aldolase"/>
</dbReference>
<dbReference type="GO" id="GO:0046656">
    <property type="term" value="P:folic acid biosynthetic process"/>
    <property type="evidence" value="ECO:0007669"/>
    <property type="project" value="UniProtKB-UniRule"/>
</dbReference>
<comment type="pathway">
    <text evidence="2 6">Cofactor biosynthesis; tetrahydrofolate biosynthesis; 2-amino-4-hydroxy-6-hydroxymethyl-7,8-dihydropteridine diphosphate from 7,8-dihydroneopterin triphosphate: step 3/4.</text>
</comment>
<evidence type="ECO:0000256" key="2">
    <source>
        <dbReference type="ARBA" id="ARBA00005013"/>
    </source>
</evidence>
<dbReference type="Pfam" id="PF02152">
    <property type="entry name" value="FolB"/>
    <property type="match status" value="1"/>
</dbReference>
<evidence type="ECO:0000313" key="9">
    <source>
        <dbReference type="Proteomes" id="UP000186228"/>
    </source>
</evidence>
<dbReference type="RefSeq" id="WP_075850666.1">
    <property type="nucleotide sequence ID" value="NZ_FMAC01000001.1"/>
</dbReference>
<dbReference type="NCBIfam" id="TIGR00526">
    <property type="entry name" value="folB_dom"/>
    <property type="match status" value="1"/>
</dbReference>
<dbReference type="PANTHER" id="PTHR42844:SF1">
    <property type="entry name" value="DIHYDRONEOPTERIN ALDOLASE 1-RELATED"/>
    <property type="match status" value="1"/>
</dbReference>
<dbReference type="STRING" id="52131.GA0061100_10197"/>